<keyword evidence="1" id="KW-0788">Thiol protease</keyword>
<feature type="region of interest" description="Disordered" evidence="2">
    <location>
        <begin position="169"/>
        <end position="193"/>
    </location>
</feature>
<dbReference type="InterPro" id="IPR001394">
    <property type="entry name" value="Peptidase_C19_UCH"/>
</dbReference>
<protein>
    <recommendedName>
        <fullName evidence="1">Ubiquitin carboxyl-terminal hydrolase</fullName>
        <ecNumber evidence="1">3.4.19.12</ecNumber>
    </recommendedName>
</protein>
<dbReference type="EMBL" id="HBIV01024303">
    <property type="protein sequence ID" value="CAE0665853.1"/>
    <property type="molecule type" value="Transcribed_RNA"/>
</dbReference>
<dbReference type="Gene3D" id="3.90.70.10">
    <property type="entry name" value="Cysteine proteinases"/>
    <property type="match status" value="1"/>
</dbReference>
<feature type="compositionally biased region" description="Polar residues" evidence="2">
    <location>
        <begin position="12"/>
        <end position="29"/>
    </location>
</feature>
<proteinExistence type="inferred from homology"/>
<organism evidence="4">
    <name type="scientific">Lotharella globosa</name>
    <dbReference type="NCBI Taxonomy" id="91324"/>
    <lineage>
        <taxon>Eukaryota</taxon>
        <taxon>Sar</taxon>
        <taxon>Rhizaria</taxon>
        <taxon>Cercozoa</taxon>
        <taxon>Chlorarachniophyceae</taxon>
        <taxon>Lotharella</taxon>
    </lineage>
</organism>
<dbReference type="PROSITE" id="PS00972">
    <property type="entry name" value="USP_1"/>
    <property type="match status" value="1"/>
</dbReference>
<sequence>MSRLPSLPRGYETSTASCRRSTLARNVPSSGRRRAGISSLRGRYSGKTYNTSHASSSRPSARDTGRYSDYTNTDIKKLKGNSSAPLAAQFSRLGLTSGDRPSARSARARPGDTARGEKERIITRLRLLFRRNDPEKLKDFDHRIRKYEKKNALPRLLKKYEDFYASANPAARSTQDTGLRSARRPAEKKGSHAAYCGVRGAGTALAELSRQTSRDEDSVGEPINSSRRRLETRSPSGQIRMAVGLTNLGNTCYMNSALQCVCSTPALIRYFRNDTWRGDINRKRSSMKGRLAKAFGELMVQLSTQSTCVRPQKVKEVIGRLAPQFAGYRQHDCHELIRFLLDGLHEELNRIKEMPPYEQIEDGERDSDDVISKRWWRNYTQRNDSVLVDTFAGQLKSCVKCGKCGHVSTVFDPFWDLSLPIPEKYHAKRSYSYYSSSSAADECSLKECFEEFAKADDVDEYYCRKCKKHRRSTKQLSVWRFPKVLVFHLKRFSFSGYSRSKINTAVSAPSRLSLSDLRALSKERADRGTGYALYAIGNHMGTCGGGHYIAHANIGSGVMDDWRCFNDSRASGRLDPSAGQGRSAYVLFYRRCPEGKSKM</sequence>
<dbReference type="CDD" id="cd02674">
    <property type="entry name" value="Peptidase_C19R"/>
    <property type="match status" value="1"/>
</dbReference>
<dbReference type="PANTHER" id="PTHR21646">
    <property type="entry name" value="UBIQUITIN CARBOXYL-TERMINAL HYDROLASE"/>
    <property type="match status" value="1"/>
</dbReference>
<feature type="region of interest" description="Disordered" evidence="2">
    <location>
        <begin position="93"/>
        <end position="117"/>
    </location>
</feature>
<dbReference type="PROSITE" id="PS50235">
    <property type="entry name" value="USP_3"/>
    <property type="match status" value="1"/>
</dbReference>
<dbReference type="InterPro" id="IPR018200">
    <property type="entry name" value="USP_CS"/>
</dbReference>
<dbReference type="InterPro" id="IPR028889">
    <property type="entry name" value="USP"/>
</dbReference>
<dbReference type="InterPro" id="IPR038765">
    <property type="entry name" value="Papain-like_cys_pep_sf"/>
</dbReference>
<dbReference type="Pfam" id="PF00443">
    <property type="entry name" value="UCH"/>
    <property type="match status" value="1"/>
</dbReference>
<accession>A0A7S3YY93</accession>
<feature type="domain" description="USP" evidence="3">
    <location>
        <begin position="243"/>
        <end position="592"/>
    </location>
</feature>
<dbReference type="GO" id="GO:0016579">
    <property type="term" value="P:protein deubiquitination"/>
    <property type="evidence" value="ECO:0007669"/>
    <property type="project" value="InterPro"/>
</dbReference>
<dbReference type="PROSITE" id="PS00973">
    <property type="entry name" value="USP_2"/>
    <property type="match status" value="1"/>
</dbReference>
<keyword evidence="1" id="KW-0378">Hydrolase</keyword>
<feature type="region of interest" description="Disordered" evidence="2">
    <location>
        <begin position="207"/>
        <end position="234"/>
    </location>
</feature>
<evidence type="ECO:0000313" key="4">
    <source>
        <dbReference type="EMBL" id="CAE0665853.1"/>
    </source>
</evidence>
<dbReference type="GO" id="GO:0004843">
    <property type="term" value="F:cysteine-type deubiquitinase activity"/>
    <property type="evidence" value="ECO:0007669"/>
    <property type="project" value="UniProtKB-UniRule"/>
</dbReference>
<feature type="compositionally biased region" description="Polar residues" evidence="2">
    <location>
        <begin position="47"/>
        <end position="59"/>
    </location>
</feature>
<dbReference type="GO" id="GO:0006508">
    <property type="term" value="P:proteolysis"/>
    <property type="evidence" value="ECO:0007669"/>
    <property type="project" value="UniProtKB-KW"/>
</dbReference>
<comment type="similarity">
    <text evidence="1">Belongs to the peptidase C19 family.</text>
</comment>
<dbReference type="AlphaFoldDB" id="A0A7S3YY93"/>
<evidence type="ECO:0000256" key="2">
    <source>
        <dbReference type="SAM" id="MobiDB-lite"/>
    </source>
</evidence>
<feature type="region of interest" description="Disordered" evidence="2">
    <location>
        <begin position="1"/>
        <end position="69"/>
    </location>
</feature>
<dbReference type="SUPFAM" id="SSF54001">
    <property type="entry name" value="Cysteine proteinases"/>
    <property type="match status" value="1"/>
</dbReference>
<gene>
    <name evidence="4" type="ORF">LGLO00237_LOCUS17458</name>
</gene>
<evidence type="ECO:0000259" key="3">
    <source>
        <dbReference type="PROSITE" id="PS50235"/>
    </source>
</evidence>
<keyword evidence="1" id="KW-0833">Ubl conjugation pathway</keyword>
<comment type="catalytic activity">
    <reaction evidence="1">
        <text>Thiol-dependent hydrolysis of ester, thioester, amide, peptide and isopeptide bonds formed by the C-terminal Gly of ubiquitin (a 76-residue protein attached to proteins as an intracellular targeting signal).</text>
        <dbReference type="EC" id="3.4.19.12"/>
    </reaction>
</comment>
<dbReference type="EC" id="3.4.19.12" evidence="1"/>
<evidence type="ECO:0000256" key="1">
    <source>
        <dbReference type="RuleBase" id="RU366025"/>
    </source>
</evidence>
<dbReference type="InterPro" id="IPR050185">
    <property type="entry name" value="Ub_carboxyl-term_hydrolase"/>
</dbReference>
<keyword evidence="1" id="KW-0645">Protease</keyword>
<name>A0A7S3YY93_9EUKA</name>
<reference evidence="4" key="1">
    <citation type="submission" date="2021-01" db="EMBL/GenBank/DDBJ databases">
        <authorList>
            <person name="Corre E."/>
            <person name="Pelletier E."/>
            <person name="Niang G."/>
            <person name="Scheremetjew M."/>
            <person name="Finn R."/>
            <person name="Kale V."/>
            <person name="Holt S."/>
            <person name="Cochrane G."/>
            <person name="Meng A."/>
            <person name="Brown T."/>
            <person name="Cohen L."/>
        </authorList>
    </citation>
    <scope>NUCLEOTIDE SEQUENCE</scope>
    <source>
        <strain evidence="4">CCCM811</strain>
    </source>
</reference>